<organism evidence="4 5">
    <name type="scientific">Tunturiibacter lichenicola</name>
    <dbReference type="NCBI Taxonomy" id="2051959"/>
    <lineage>
        <taxon>Bacteria</taxon>
        <taxon>Pseudomonadati</taxon>
        <taxon>Acidobacteriota</taxon>
        <taxon>Terriglobia</taxon>
        <taxon>Terriglobales</taxon>
        <taxon>Acidobacteriaceae</taxon>
        <taxon>Tunturiibacter</taxon>
    </lineage>
</organism>
<feature type="compositionally biased region" description="Low complexity" evidence="3">
    <location>
        <begin position="24"/>
        <end position="46"/>
    </location>
</feature>
<proteinExistence type="inferred from homology"/>
<dbReference type="PANTHER" id="PTHR33969:SF2">
    <property type="entry name" value="SEGREGATION AND CONDENSATION PROTEIN A"/>
    <property type="match status" value="1"/>
</dbReference>
<keyword evidence="2" id="KW-0159">Chromosome partition</keyword>
<evidence type="ECO:0000256" key="2">
    <source>
        <dbReference type="HAMAP-Rule" id="MF_01805"/>
    </source>
</evidence>
<evidence type="ECO:0000256" key="1">
    <source>
        <dbReference type="ARBA" id="ARBA00044777"/>
    </source>
</evidence>
<dbReference type="GO" id="GO:0007059">
    <property type="term" value="P:chromosome segregation"/>
    <property type="evidence" value="ECO:0007669"/>
    <property type="project" value="UniProtKB-UniRule"/>
</dbReference>
<accession>A0A852V527</accession>
<feature type="compositionally biased region" description="Basic and acidic residues" evidence="3">
    <location>
        <begin position="13"/>
        <end position="23"/>
    </location>
</feature>
<dbReference type="GO" id="GO:0051301">
    <property type="term" value="P:cell division"/>
    <property type="evidence" value="ECO:0007669"/>
    <property type="project" value="UniProtKB-KW"/>
</dbReference>
<evidence type="ECO:0000313" key="4">
    <source>
        <dbReference type="EMBL" id="NYF88148.1"/>
    </source>
</evidence>
<dbReference type="GO" id="GO:0005737">
    <property type="term" value="C:cytoplasm"/>
    <property type="evidence" value="ECO:0007669"/>
    <property type="project" value="UniProtKB-SubCell"/>
</dbReference>
<keyword evidence="2" id="KW-0963">Cytoplasm</keyword>
<comment type="caution">
    <text evidence="4">The sequence shown here is derived from an EMBL/GenBank/DDBJ whole genome shotgun (WGS) entry which is preliminary data.</text>
</comment>
<dbReference type="Gene3D" id="6.10.250.2410">
    <property type="match status" value="1"/>
</dbReference>
<evidence type="ECO:0000313" key="5">
    <source>
        <dbReference type="Proteomes" id="UP000564385"/>
    </source>
</evidence>
<feature type="compositionally biased region" description="Polar residues" evidence="3">
    <location>
        <begin position="47"/>
        <end position="56"/>
    </location>
</feature>
<evidence type="ECO:0000256" key="3">
    <source>
        <dbReference type="SAM" id="MobiDB-lite"/>
    </source>
</evidence>
<dbReference type="Proteomes" id="UP000564385">
    <property type="component" value="Unassembled WGS sequence"/>
</dbReference>
<protein>
    <recommendedName>
        <fullName evidence="1 2">Segregation and condensation protein A</fullName>
    </recommendedName>
</protein>
<feature type="region of interest" description="Disordered" evidence="3">
    <location>
        <begin position="1"/>
        <end position="95"/>
    </location>
</feature>
<comment type="similarity">
    <text evidence="2">Belongs to the ScpA family.</text>
</comment>
<dbReference type="Pfam" id="PF02616">
    <property type="entry name" value="SMC_ScpA"/>
    <property type="match status" value="1"/>
</dbReference>
<feature type="compositionally biased region" description="Basic and acidic residues" evidence="3">
    <location>
        <begin position="73"/>
        <end position="88"/>
    </location>
</feature>
<comment type="subcellular location">
    <subcellularLocation>
        <location evidence="2">Cytoplasm</location>
    </subcellularLocation>
    <text evidence="2">Associated with two foci at the outer edges of the nucleoid region in young cells, and at four foci within both cell halves in older cells.</text>
</comment>
<gene>
    <name evidence="2" type="primary">scpA</name>
    <name evidence="4" type="ORF">HDF08_000215</name>
</gene>
<comment type="subunit">
    <text evidence="2">Component of a cohesin-like complex composed of ScpA, ScpB and the Smc homodimer, in which ScpA and ScpB bind to the head domain of Smc. The presence of the three proteins is required for the association of the complex with DNA.</text>
</comment>
<dbReference type="GO" id="GO:0006260">
    <property type="term" value="P:DNA replication"/>
    <property type="evidence" value="ECO:0007669"/>
    <property type="project" value="UniProtKB-UniRule"/>
</dbReference>
<reference evidence="4 5" key="1">
    <citation type="submission" date="2020-07" db="EMBL/GenBank/DDBJ databases">
        <title>Genomic Encyclopedia of Type Strains, Phase IV (KMG-V): Genome sequencing to study the core and pangenomes of soil and plant-associated prokaryotes.</title>
        <authorList>
            <person name="Whitman W."/>
        </authorList>
    </citation>
    <scope>NUCLEOTIDE SEQUENCE [LARGE SCALE GENOMIC DNA]</scope>
    <source>
        <strain evidence="4 5">M8UP22</strain>
    </source>
</reference>
<dbReference type="EMBL" id="JACCCU010000001">
    <property type="protein sequence ID" value="NYF88148.1"/>
    <property type="molecule type" value="Genomic_DNA"/>
</dbReference>
<dbReference type="PANTHER" id="PTHR33969">
    <property type="entry name" value="SEGREGATION AND CONDENSATION PROTEIN A"/>
    <property type="match status" value="1"/>
</dbReference>
<keyword evidence="2" id="KW-0131">Cell cycle</keyword>
<sequence length="354" mass="39905">MPDETLPPQFVTEEAKPNERIAAAEEAVSENVVSDAPDSTPAASSTGGTEPATSGASEPFALQHPPVPPPAPDPKRVAREKDKEKEEASQSPFSVTVGQVYDGPLDLLLDLIRKQNIDIYDIPIARITSQFLEYTHHLKQVDVDAAGEFIYMASLLIHIKSKTLLPRDPSDVLSGDPEDPRRELVERLLEHERFKAAAQMLLQKQQIEEATWTNSGLRNFRKDIGEAGAPTLDEDREIDADTVDLVRVFQDILLRLRERPILNVDEESVTVAQMIDYVKRRLLMEDKPISLKRLLHNTHTERALICMFLAMLELVRLQAVLLHQPDAQGDILIKKTENFDQVFTDQAQARDDWR</sequence>
<dbReference type="HAMAP" id="MF_01805">
    <property type="entry name" value="ScpA"/>
    <property type="match status" value="1"/>
</dbReference>
<name>A0A852V527_9BACT</name>
<comment type="function">
    <text evidence="2">Participates in chromosomal partition during cell division. May act via the formation of a condensin-like complex containing Smc and ScpB that pull DNA away from mid-cell into both cell halves.</text>
</comment>
<dbReference type="InterPro" id="IPR003768">
    <property type="entry name" value="ScpA"/>
</dbReference>
<dbReference type="AlphaFoldDB" id="A0A852V527"/>
<keyword evidence="2" id="KW-0132">Cell division</keyword>